<proteinExistence type="predicted"/>
<dbReference type="Pfam" id="PF18701">
    <property type="entry name" value="DUF5641"/>
    <property type="match status" value="1"/>
</dbReference>
<evidence type="ECO:0000259" key="1">
    <source>
        <dbReference type="Pfam" id="PF18701"/>
    </source>
</evidence>
<dbReference type="Proteomes" id="UP000478052">
    <property type="component" value="Unassembled WGS sequence"/>
</dbReference>
<organism evidence="2 3">
    <name type="scientific">Aphis craccivora</name>
    <name type="common">Cowpea aphid</name>
    <dbReference type="NCBI Taxonomy" id="307492"/>
    <lineage>
        <taxon>Eukaryota</taxon>
        <taxon>Metazoa</taxon>
        <taxon>Ecdysozoa</taxon>
        <taxon>Arthropoda</taxon>
        <taxon>Hexapoda</taxon>
        <taxon>Insecta</taxon>
        <taxon>Pterygota</taxon>
        <taxon>Neoptera</taxon>
        <taxon>Paraneoptera</taxon>
        <taxon>Hemiptera</taxon>
        <taxon>Sternorrhyncha</taxon>
        <taxon>Aphidomorpha</taxon>
        <taxon>Aphidoidea</taxon>
        <taxon>Aphididae</taxon>
        <taxon>Aphidini</taxon>
        <taxon>Aphis</taxon>
        <taxon>Aphis</taxon>
    </lineage>
</organism>
<reference evidence="2 3" key="1">
    <citation type="submission" date="2019-08" db="EMBL/GenBank/DDBJ databases">
        <title>Whole genome of Aphis craccivora.</title>
        <authorList>
            <person name="Voronova N.V."/>
            <person name="Shulinski R.S."/>
            <person name="Bandarenka Y.V."/>
            <person name="Zhorov D.G."/>
            <person name="Warner D."/>
        </authorList>
    </citation>
    <scope>NUCLEOTIDE SEQUENCE [LARGE SCALE GENOMIC DNA]</scope>
    <source>
        <strain evidence="2">180601</strain>
        <tissue evidence="2">Whole Body</tissue>
    </source>
</reference>
<evidence type="ECO:0000313" key="2">
    <source>
        <dbReference type="EMBL" id="KAF0682233.1"/>
    </source>
</evidence>
<feature type="non-terminal residue" evidence="2">
    <location>
        <position position="1"/>
    </location>
</feature>
<comment type="caution">
    <text evidence="2">The sequence shown here is derived from an EMBL/GenBank/DDBJ whole genome shotgun (WGS) entry which is preliminary data.</text>
</comment>
<feature type="domain" description="DUF5641" evidence="1">
    <location>
        <begin position="79"/>
        <end position="173"/>
    </location>
</feature>
<dbReference type="PANTHER" id="PTHR47331:SF2">
    <property type="match status" value="1"/>
</dbReference>
<dbReference type="AlphaFoldDB" id="A0A6G0VGW2"/>
<gene>
    <name evidence="2" type="ORF">FWK35_00038120</name>
</gene>
<keyword evidence="3" id="KW-1185">Reference proteome</keyword>
<sequence>VKSIKHHLVRQLGSAVLTFEELYTVLSRIEACLNSHPLCPLSTDPSDLNVLTPGHFLVSGSLTCLPDRDVSDVPTNRLRRWQLVTQLTQQIWQRWSREYMSQLQGRTKWESNKGPLIKKDMLVIIREPNLAPTQWRIGRIVELHLASDNVTRVITLKTERGQSTQAVRNLCPLPID</sequence>
<evidence type="ECO:0000313" key="3">
    <source>
        <dbReference type="Proteomes" id="UP000478052"/>
    </source>
</evidence>
<protein>
    <submittedName>
        <fullName evidence="2">DUF5641 domain-containing protein</fullName>
    </submittedName>
</protein>
<dbReference type="PANTHER" id="PTHR47331">
    <property type="entry name" value="PHD-TYPE DOMAIN-CONTAINING PROTEIN"/>
    <property type="match status" value="1"/>
</dbReference>
<dbReference type="EMBL" id="VUJU01017636">
    <property type="protein sequence ID" value="KAF0682233.1"/>
    <property type="molecule type" value="Genomic_DNA"/>
</dbReference>
<name>A0A6G0VGW2_APHCR</name>
<accession>A0A6G0VGW2</accession>
<dbReference type="InterPro" id="IPR040676">
    <property type="entry name" value="DUF5641"/>
</dbReference>
<dbReference type="OrthoDB" id="5986643at2759"/>